<gene>
    <name evidence="1" type="ORF">J1605_017869</name>
</gene>
<proteinExistence type="predicted"/>
<organism evidence="1 2">
    <name type="scientific">Eschrichtius robustus</name>
    <name type="common">California gray whale</name>
    <name type="synonym">Eschrichtius gibbosus</name>
    <dbReference type="NCBI Taxonomy" id="9764"/>
    <lineage>
        <taxon>Eukaryota</taxon>
        <taxon>Metazoa</taxon>
        <taxon>Chordata</taxon>
        <taxon>Craniata</taxon>
        <taxon>Vertebrata</taxon>
        <taxon>Euteleostomi</taxon>
        <taxon>Mammalia</taxon>
        <taxon>Eutheria</taxon>
        <taxon>Laurasiatheria</taxon>
        <taxon>Artiodactyla</taxon>
        <taxon>Whippomorpha</taxon>
        <taxon>Cetacea</taxon>
        <taxon>Mysticeti</taxon>
        <taxon>Eschrichtiidae</taxon>
        <taxon>Eschrichtius</taxon>
    </lineage>
</organism>
<keyword evidence="2" id="KW-1185">Reference proteome</keyword>
<sequence>MARTLPGNFTKAAFDVISKPTARTQAPTVVTT</sequence>
<comment type="caution">
    <text evidence="1">The sequence shown here is derived from an EMBL/GenBank/DDBJ whole genome shotgun (WGS) entry which is preliminary data.</text>
</comment>
<name>A0AB34HW40_ESCRO</name>
<reference evidence="1 2" key="1">
    <citation type="submission" date="2022-11" db="EMBL/GenBank/DDBJ databases">
        <title>Whole genome sequence of Eschrichtius robustus ER-17-0199.</title>
        <authorList>
            <person name="Bruniche-Olsen A."/>
            <person name="Black A.N."/>
            <person name="Fields C.J."/>
            <person name="Walden K."/>
            <person name="Dewoody J.A."/>
        </authorList>
    </citation>
    <scope>NUCLEOTIDE SEQUENCE [LARGE SCALE GENOMIC DNA]</scope>
    <source>
        <strain evidence="1">ER-17-0199</strain>
        <tissue evidence="1">Blubber</tissue>
    </source>
</reference>
<dbReference type="Proteomes" id="UP001159641">
    <property type="component" value="Unassembled WGS sequence"/>
</dbReference>
<evidence type="ECO:0000313" key="2">
    <source>
        <dbReference type="Proteomes" id="UP001159641"/>
    </source>
</evidence>
<evidence type="ECO:0000313" key="1">
    <source>
        <dbReference type="EMBL" id="KAJ8796463.1"/>
    </source>
</evidence>
<dbReference type="EMBL" id="JAIQCJ010000360">
    <property type="protein sequence ID" value="KAJ8796463.1"/>
    <property type="molecule type" value="Genomic_DNA"/>
</dbReference>
<protein>
    <submittedName>
        <fullName evidence="1">Uncharacterized protein</fullName>
    </submittedName>
</protein>
<accession>A0AB34HW40</accession>
<dbReference type="AlphaFoldDB" id="A0AB34HW40"/>